<accession>A0ABR4BBJ4</accession>
<dbReference type="PANTHER" id="PTHR43798">
    <property type="entry name" value="MONOACYLGLYCEROL LIPASE"/>
    <property type="match status" value="1"/>
</dbReference>
<dbReference type="EMBL" id="JBHFEH010000012">
    <property type="protein sequence ID" value="KAL2055224.1"/>
    <property type="molecule type" value="Genomic_DNA"/>
</dbReference>
<dbReference type="SUPFAM" id="SSF53474">
    <property type="entry name" value="alpha/beta-Hydrolases"/>
    <property type="match status" value="1"/>
</dbReference>
<keyword evidence="3" id="KW-1185">Reference proteome</keyword>
<protein>
    <recommendedName>
        <fullName evidence="1">AB hydrolase-1 domain-containing protein</fullName>
    </recommendedName>
</protein>
<gene>
    <name evidence="2" type="ORF">ABVK25_004562</name>
</gene>
<name>A0ABR4BBJ4_9LECA</name>
<proteinExistence type="predicted"/>
<comment type="caution">
    <text evidence="2">The sequence shown here is derived from an EMBL/GenBank/DDBJ whole genome shotgun (WGS) entry which is preliminary data.</text>
</comment>
<dbReference type="Pfam" id="PF12697">
    <property type="entry name" value="Abhydrolase_6"/>
    <property type="match status" value="1"/>
</dbReference>
<evidence type="ECO:0000259" key="1">
    <source>
        <dbReference type="Pfam" id="PF12697"/>
    </source>
</evidence>
<sequence>MVGHSLAGVVAAEIAATRGDRVMGAVMLGPVLPQESVKEVFEQRVKTVQEKGMEAMADTIPTGATGSRSTPLHHAFIRVLLLSQNPEGYCSMCKVIGGASVPDYEGIRMPTLLVAGREDKSAPLKGCKTIYERTGGKKRMEVLEGVGHWFCIEDPEAVGRLIGEFVEEVGVEKVN</sequence>
<reference evidence="2 3" key="1">
    <citation type="submission" date="2024-09" db="EMBL/GenBank/DDBJ databases">
        <title>Rethinking Asexuality: The Enigmatic Case of Functional Sexual Genes in Lepraria (Stereocaulaceae).</title>
        <authorList>
            <person name="Doellman M."/>
            <person name="Sun Y."/>
            <person name="Barcenas-Pena A."/>
            <person name="Lumbsch H.T."/>
            <person name="Grewe F."/>
        </authorList>
    </citation>
    <scope>NUCLEOTIDE SEQUENCE [LARGE SCALE GENOMIC DNA]</scope>
    <source>
        <strain evidence="2 3">Grewe 0041</strain>
    </source>
</reference>
<organism evidence="2 3">
    <name type="scientific">Lepraria finkii</name>
    <dbReference type="NCBI Taxonomy" id="1340010"/>
    <lineage>
        <taxon>Eukaryota</taxon>
        <taxon>Fungi</taxon>
        <taxon>Dikarya</taxon>
        <taxon>Ascomycota</taxon>
        <taxon>Pezizomycotina</taxon>
        <taxon>Lecanoromycetes</taxon>
        <taxon>OSLEUM clade</taxon>
        <taxon>Lecanoromycetidae</taxon>
        <taxon>Lecanorales</taxon>
        <taxon>Lecanorineae</taxon>
        <taxon>Stereocaulaceae</taxon>
        <taxon>Lepraria</taxon>
    </lineage>
</organism>
<dbReference type="PANTHER" id="PTHR43798:SF5">
    <property type="entry name" value="MONOACYLGLYCEROL LIPASE ABHD6"/>
    <property type="match status" value="1"/>
</dbReference>
<feature type="domain" description="AB hydrolase-1" evidence="1">
    <location>
        <begin position="2"/>
        <end position="158"/>
    </location>
</feature>
<dbReference type="InterPro" id="IPR000073">
    <property type="entry name" value="AB_hydrolase_1"/>
</dbReference>
<dbReference type="InterPro" id="IPR029058">
    <property type="entry name" value="AB_hydrolase_fold"/>
</dbReference>
<evidence type="ECO:0000313" key="3">
    <source>
        <dbReference type="Proteomes" id="UP001590951"/>
    </source>
</evidence>
<dbReference type="InterPro" id="IPR050266">
    <property type="entry name" value="AB_hydrolase_sf"/>
</dbReference>
<evidence type="ECO:0000313" key="2">
    <source>
        <dbReference type="EMBL" id="KAL2055224.1"/>
    </source>
</evidence>
<dbReference type="Proteomes" id="UP001590951">
    <property type="component" value="Unassembled WGS sequence"/>
</dbReference>
<dbReference type="Gene3D" id="3.40.50.1820">
    <property type="entry name" value="alpha/beta hydrolase"/>
    <property type="match status" value="1"/>
</dbReference>